<gene>
    <name evidence="2" type="ORF">H9912_03770</name>
</gene>
<feature type="domain" description="HTH merR-type" evidence="1">
    <location>
        <begin position="1"/>
        <end position="26"/>
    </location>
</feature>
<reference evidence="2" key="1">
    <citation type="journal article" date="2021" name="PeerJ">
        <title>Extensive microbial diversity within the chicken gut microbiome revealed by metagenomics and culture.</title>
        <authorList>
            <person name="Gilroy R."/>
            <person name="Ravi A."/>
            <person name="Getino M."/>
            <person name="Pursley I."/>
            <person name="Horton D.L."/>
            <person name="Alikhan N.F."/>
            <person name="Baker D."/>
            <person name="Gharbi K."/>
            <person name="Hall N."/>
            <person name="Watson M."/>
            <person name="Adriaenssens E.M."/>
            <person name="Foster-Nyarko E."/>
            <person name="Jarju S."/>
            <person name="Secka A."/>
            <person name="Antonio M."/>
            <person name="Oren A."/>
            <person name="Chaudhuri R.R."/>
            <person name="La Ragione R."/>
            <person name="Hildebrand F."/>
            <person name="Pallen M.J."/>
        </authorList>
    </citation>
    <scope>NUCLEOTIDE SEQUENCE</scope>
    <source>
        <strain evidence="2">ChiHjej8B7-25341</strain>
    </source>
</reference>
<sequence length="29" mass="3537">METLRQILFFREFDIPLKEIRAIMENPSV</sequence>
<proteinExistence type="predicted"/>
<dbReference type="AlphaFoldDB" id="A0A9D2QZ30"/>
<reference evidence="2" key="2">
    <citation type="submission" date="2021-04" db="EMBL/GenBank/DDBJ databases">
        <authorList>
            <person name="Gilroy R."/>
        </authorList>
    </citation>
    <scope>NUCLEOTIDE SEQUENCE</scope>
    <source>
        <strain evidence="2">ChiHjej8B7-25341</strain>
    </source>
</reference>
<evidence type="ECO:0000313" key="2">
    <source>
        <dbReference type="EMBL" id="HJD31040.1"/>
    </source>
</evidence>
<dbReference type="EMBL" id="DWUW01000110">
    <property type="protein sequence ID" value="HJD31040.1"/>
    <property type="molecule type" value="Genomic_DNA"/>
</dbReference>
<dbReference type="GO" id="GO:0003677">
    <property type="term" value="F:DNA binding"/>
    <property type="evidence" value="ECO:0007669"/>
    <property type="project" value="InterPro"/>
</dbReference>
<dbReference type="InterPro" id="IPR000551">
    <property type="entry name" value="MerR-type_HTH_dom"/>
</dbReference>
<evidence type="ECO:0000313" key="3">
    <source>
        <dbReference type="Proteomes" id="UP000823851"/>
    </source>
</evidence>
<accession>A0A9D2QZ30</accession>
<name>A0A9D2QZ30_9FIRM</name>
<evidence type="ECO:0000259" key="1">
    <source>
        <dbReference type="PROSITE" id="PS50937"/>
    </source>
</evidence>
<comment type="caution">
    <text evidence="2">The sequence shown here is derived from an EMBL/GenBank/DDBJ whole genome shotgun (WGS) entry which is preliminary data.</text>
</comment>
<feature type="non-terminal residue" evidence="2">
    <location>
        <position position="29"/>
    </location>
</feature>
<dbReference type="Proteomes" id="UP000823851">
    <property type="component" value="Unassembled WGS sequence"/>
</dbReference>
<protein>
    <submittedName>
        <fullName evidence="2">MerR family transcriptional regulator</fullName>
    </submittedName>
</protein>
<dbReference type="GO" id="GO:0006355">
    <property type="term" value="P:regulation of DNA-templated transcription"/>
    <property type="evidence" value="ECO:0007669"/>
    <property type="project" value="InterPro"/>
</dbReference>
<organism evidence="2 3">
    <name type="scientific">Candidatus Eisenbergiella stercorigallinarum</name>
    <dbReference type="NCBI Taxonomy" id="2838557"/>
    <lineage>
        <taxon>Bacteria</taxon>
        <taxon>Bacillati</taxon>
        <taxon>Bacillota</taxon>
        <taxon>Clostridia</taxon>
        <taxon>Lachnospirales</taxon>
        <taxon>Lachnospiraceae</taxon>
        <taxon>Eisenbergiella</taxon>
    </lineage>
</organism>
<dbReference type="PROSITE" id="PS50937">
    <property type="entry name" value="HTH_MERR_2"/>
    <property type="match status" value="1"/>
</dbReference>